<gene>
    <name evidence="5" type="ORF">SAMN02745161_3077</name>
</gene>
<dbReference type="RefSeq" id="WP_074217820.1">
    <property type="nucleotide sequence ID" value="NZ_FSRG01000008.1"/>
</dbReference>
<dbReference type="EMBL" id="FSRG01000008">
    <property type="protein sequence ID" value="SIO38266.1"/>
    <property type="molecule type" value="Genomic_DNA"/>
</dbReference>
<dbReference type="GO" id="GO:0046872">
    <property type="term" value="F:metal ion binding"/>
    <property type="evidence" value="ECO:0007669"/>
    <property type="project" value="UniProtKB-KW"/>
</dbReference>
<reference evidence="6" key="1">
    <citation type="submission" date="2016-11" db="EMBL/GenBank/DDBJ databases">
        <authorList>
            <person name="Varghese N."/>
            <person name="Submissions S."/>
        </authorList>
    </citation>
    <scope>NUCLEOTIDE SEQUENCE [LARGE SCALE GENOMIC DNA]</scope>
    <source>
        <strain evidence="6">DSM 17456</strain>
    </source>
</reference>
<dbReference type="Proteomes" id="UP000184694">
    <property type="component" value="Unassembled WGS sequence"/>
</dbReference>
<feature type="binding site" evidence="4">
    <location>
        <position position="28"/>
    </location>
    <ligand>
        <name>a divalent metal cation</name>
        <dbReference type="ChEBI" id="CHEBI:60240"/>
        <label>1</label>
    </ligand>
</feature>
<keyword evidence="3" id="KW-0378">Hydrolase</keyword>
<dbReference type="Gene3D" id="3.20.20.140">
    <property type="entry name" value="Metal-dependent hydrolases"/>
    <property type="match status" value="1"/>
</dbReference>
<dbReference type="GO" id="GO:0004536">
    <property type="term" value="F:DNA nuclease activity"/>
    <property type="evidence" value="ECO:0007669"/>
    <property type="project" value="InterPro"/>
</dbReference>
<sequence length="276" mass="31795">MGKKKNSKPAPLPQSLKLPYTGVESHAHLDLPPFSSDIEEVLDRAKESGVRYICNVFLGHEAWKNNRHLFENHDEVFFILGTHPSHVDQCTEAELDAMRAAFSEDNRLRGIGEIGLDYYWDHFPREEQKNIFIKQLHLAKELNTRVIIHSRDAAEDTIDVLEAEGFVDYPVLWHCFGGNAELAERIIKNGWHLSIPGTVTYPKNEEAREALKVIPRDRMLIETDCPYLTPVPYRGKRNEPAYTVFTAEFIAKELDMEVEELWTTCGNNAIRFFELQ</sequence>
<accession>A0A1N6J2B7</accession>
<evidence type="ECO:0000256" key="1">
    <source>
        <dbReference type="ARBA" id="ARBA00009275"/>
    </source>
</evidence>
<organism evidence="5 6">
    <name type="scientific">Halodesulfovibrio marinisediminis DSM 17456</name>
    <dbReference type="NCBI Taxonomy" id="1121457"/>
    <lineage>
        <taxon>Bacteria</taxon>
        <taxon>Pseudomonadati</taxon>
        <taxon>Thermodesulfobacteriota</taxon>
        <taxon>Desulfovibrionia</taxon>
        <taxon>Desulfovibrionales</taxon>
        <taxon>Desulfovibrionaceae</taxon>
        <taxon>Halodesulfovibrio</taxon>
    </lineage>
</organism>
<feature type="binding site" evidence="4">
    <location>
        <position position="149"/>
    </location>
    <ligand>
        <name>a divalent metal cation</name>
        <dbReference type="ChEBI" id="CHEBI:60240"/>
        <label>2</label>
    </ligand>
</feature>
<dbReference type="STRING" id="1121457.SAMN02745161_3077"/>
<dbReference type="NCBIfam" id="TIGR00010">
    <property type="entry name" value="YchF/TatD family DNA exonuclease"/>
    <property type="match status" value="1"/>
</dbReference>
<dbReference type="AlphaFoldDB" id="A0A1N6J2B7"/>
<keyword evidence="6" id="KW-1185">Reference proteome</keyword>
<dbReference type="InterPro" id="IPR015991">
    <property type="entry name" value="TatD/YcfH-like"/>
</dbReference>
<evidence type="ECO:0000313" key="6">
    <source>
        <dbReference type="Proteomes" id="UP000184694"/>
    </source>
</evidence>
<dbReference type="SUPFAM" id="SSF51556">
    <property type="entry name" value="Metallo-dependent hydrolases"/>
    <property type="match status" value="1"/>
</dbReference>
<dbReference type="PANTHER" id="PTHR46124">
    <property type="entry name" value="D-AMINOACYL-TRNA DEACYLASE"/>
    <property type="match status" value="1"/>
</dbReference>
<dbReference type="GO" id="GO:0016788">
    <property type="term" value="F:hydrolase activity, acting on ester bonds"/>
    <property type="evidence" value="ECO:0007669"/>
    <property type="project" value="InterPro"/>
</dbReference>
<dbReference type="OrthoDB" id="9810005at2"/>
<dbReference type="PIRSF" id="PIRSF005902">
    <property type="entry name" value="DNase_TatD"/>
    <property type="match status" value="1"/>
</dbReference>
<dbReference type="FunFam" id="3.20.20.140:FF:000005">
    <property type="entry name" value="TatD family hydrolase"/>
    <property type="match status" value="1"/>
</dbReference>
<evidence type="ECO:0000256" key="3">
    <source>
        <dbReference type="ARBA" id="ARBA00022801"/>
    </source>
</evidence>
<evidence type="ECO:0000256" key="4">
    <source>
        <dbReference type="PIRSR" id="PIRSR005902-1"/>
    </source>
</evidence>
<name>A0A1N6J2B7_9BACT</name>
<dbReference type="InterPro" id="IPR001130">
    <property type="entry name" value="TatD-like"/>
</dbReference>
<dbReference type="CDD" id="cd01310">
    <property type="entry name" value="TatD_DNAse"/>
    <property type="match status" value="1"/>
</dbReference>
<protein>
    <submittedName>
        <fullName evidence="5">TatD DNase family protein</fullName>
    </submittedName>
</protein>
<proteinExistence type="inferred from homology"/>
<keyword evidence="2 4" id="KW-0479">Metal-binding</keyword>
<feature type="binding site" evidence="4">
    <location>
        <position position="224"/>
    </location>
    <ligand>
        <name>a divalent metal cation</name>
        <dbReference type="ChEBI" id="CHEBI:60240"/>
        <label>1</label>
    </ligand>
</feature>
<dbReference type="InterPro" id="IPR032466">
    <property type="entry name" value="Metal_Hydrolase"/>
</dbReference>
<feature type="binding site" evidence="4">
    <location>
        <position position="113"/>
    </location>
    <ligand>
        <name>a divalent metal cation</name>
        <dbReference type="ChEBI" id="CHEBI:60240"/>
        <label>1</label>
    </ligand>
</feature>
<evidence type="ECO:0000313" key="5">
    <source>
        <dbReference type="EMBL" id="SIO38266.1"/>
    </source>
</evidence>
<comment type="similarity">
    <text evidence="1">Belongs to the metallo-dependent hydrolases superfamily. TatD-type hydrolase family.</text>
</comment>
<dbReference type="PANTHER" id="PTHR46124:SF2">
    <property type="entry name" value="D-AMINOACYL-TRNA DEACYLASE"/>
    <property type="match status" value="1"/>
</dbReference>
<evidence type="ECO:0000256" key="2">
    <source>
        <dbReference type="ARBA" id="ARBA00022723"/>
    </source>
</evidence>
<feature type="binding site" evidence="4">
    <location>
        <position position="26"/>
    </location>
    <ligand>
        <name>a divalent metal cation</name>
        <dbReference type="ChEBI" id="CHEBI:60240"/>
        <label>1</label>
    </ligand>
</feature>
<feature type="binding site" evidence="4">
    <location>
        <position position="174"/>
    </location>
    <ligand>
        <name>a divalent metal cation</name>
        <dbReference type="ChEBI" id="CHEBI:60240"/>
        <label>2</label>
    </ligand>
</feature>
<dbReference type="Pfam" id="PF01026">
    <property type="entry name" value="TatD_DNase"/>
    <property type="match status" value="1"/>
</dbReference>